<dbReference type="RefSeq" id="WP_115858339.1">
    <property type="nucleotide sequence ID" value="NZ_QTSU01000001.1"/>
</dbReference>
<gene>
    <name evidence="1" type="ORF">DX914_07310</name>
</gene>
<evidence type="ECO:0000313" key="2">
    <source>
        <dbReference type="Proteomes" id="UP000264492"/>
    </source>
</evidence>
<dbReference type="AlphaFoldDB" id="A0A371K4N9"/>
<proteinExistence type="predicted"/>
<dbReference type="Proteomes" id="UP000264492">
    <property type="component" value="Unassembled WGS sequence"/>
</dbReference>
<dbReference type="EMBL" id="QTSU01000001">
    <property type="protein sequence ID" value="RDZ28903.1"/>
    <property type="molecule type" value="Genomic_DNA"/>
</dbReference>
<keyword evidence="2" id="KW-1185">Reference proteome</keyword>
<evidence type="ECO:0000313" key="1">
    <source>
        <dbReference type="EMBL" id="RDZ28903.1"/>
    </source>
</evidence>
<dbReference type="OrthoDB" id="66828at2"/>
<accession>A0A371K4N9</accession>
<sequence length="121" mass="13383">MQPVLSVGDICTYPRSDGGWGFFWVQRIDPMPDGEQALSLRKFNVHTGDEVLAEHIDDVAELMGLPLLNHFPIVASRVLEASPRVIGSMPVAEADLEGYRIWREAYGKGEAGVFTLALEEI</sequence>
<name>A0A371K4N9_9GAMM</name>
<protein>
    <submittedName>
        <fullName evidence="1">Uncharacterized protein</fullName>
    </submittedName>
</protein>
<reference evidence="1 2" key="1">
    <citation type="submission" date="2018-08" db="EMBL/GenBank/DDBJ databases">
        <title>Lysobacter sp. zong2l5, whole genome shotgun sequence.</title>
        <authorList>
            <person name="Zhang X."/>
            <person name="Feng G."/>
            <person name="Zhu H."/>
        </authorList>
    </citation>
    <scope>NUCLEOTIDE SEQUENCE [LARGE SCALE GENOMIC DNA]</scope>
    <source>
        <strain evidence="2">zong2l5</strain>
    </source>
</reference>
<comment type="caution">
    <text evidence="1">The sequence shown here is derived from an EMBL/GenBank/DDBJ whole genome shotgun (WGS) entry which is preliminary data.</text>
</comment>
<organism evidence="1 2">
    <name type="scientific">Lysobacter silvisoli</name>
    <dbReference type="NCBI Taxonomy" id="2293254"/>
    <lineage>
        <taxon>Bacteria</taxon>
        <taxon>Pseudomonadati</taxon>
        <taxon>Pseudomonadota</taxon>
        <taxon>Gammaproteobacteria</taxon>
        <taxon>Lysobacterales</taxon>
        <taxon>Lysobacteraceae</taxon>
        <taxon>Lysobacter</taxon>
    </lineage>
</organism>